<keyword evidence="3" id="KW-1185">Reference proteome</keyword>
<dbReference type="InterPro" id="IPR006170">
    <property type="entry name" value="PBP/GOBP"/>
</dbReference>
<dbReference type="InterPro" id="IPR036728">
    <property type="entry name" value="PBP_GOBP_sf"/>
</dbReference>
<feature type="signal peptide" evidence="1">
    <location>
        <begin position="1"/>
        <end position="18"/>
    </location>
</feature>
<name>A0A9N9SWH5_DIABA</name>
<dbReference type="Gene3D" id="1.10.238.20">
    <property type="entry name" value="Pheromone/general odorant binding protein domain"/>
    <property type="match status" value="1"/>
</dbReference>
<evidence type="ECO:0000313" key="2">
    <source>
        <dbReference type="EMBL" id="CAG9833661.1"/>
    </source>
</evidence>
<gene>
    <name evidence="2" type="ORF">DIABBA_LOCUS7044</name>
</gene>
<accession>A0A9N9SWH5</accession>
<dbReference type="Proteomes" id="UP001153709">
    <property type="component" value="Chromosome 4"/>
</dbReference>
<evidence type="ECO:0000313" key="3">
    <source>
        <dbReference type="Proteomes" id="UP001153709"/>
    </source>
</evidence>
<dbReference type="CDD" id="cd23992">
    <property type="entry name" value="PBP_GOBP"/>
    <property type="match status" value="1"/>
</dbReference>
<dbReference type="OrthoDB" id="10323344at2759"/>
<feature type="chain" id="PRO_5040312468" evidence="1">
    <location>
        <begin position="19"/>
        <end position="136"/>
    </location>
</feature>
<dbReference type="Pfam" id="PF01395">
    <property type="entry name" value="PBP_GOBP"/>
    <property type="match status" value="1"/>
</dbReference>
<organism evidence="2 3">
    <name type="scientific">Diabrotica balteata</name>
    <name type="common">Banded cucumber beetle</name>
    <dbReference type="NCBI Taxonomy" id="107213"/>
    <lineage>
        <taxon>Eukaryota</taxon>
        <taxon>Metazoa</taxon>
        <taxon>Ecdysozoa</taxon>
        <taxon>Arthropoda</taxon>
        <taxon>Hexapoda</taxon>
        <taxon>Insecta</taxon>
        <taxon>Pterygota</taxon>
        <taxon>Neoptera</taxon>
        <taxon>Endopterygota</taxon>
        <taxon>Coleoptera</taxon>
        <taxon>Polyphaga</taxon>
        <taxon>Cucujiformia</taxon>
        <taxon>Chrysomeloidea</taxon>
        <taxon>Chrysomelidae</taxon>
        <taxon>Galerucinae</taxon>
        <taxon>Diabroticina</taxon>
        <taxon>Diabroticites</taxon>
        <taxon>Diabrotica</taxon>
    </lineage>
</organism>
<protein>
    <submittedName>
        <fullName evidence="2">Uncharacterized protein</fullName>
    </submittedName>
</protein>
<evidence type="ECO:0000256" key="1">
    <source>
        <dbReference type="SAM" id="SignalP"/>
    </source>
</evidence>
<dbReference type="AlphaFoldDB" id="A0A9N9SWH5"/>
<keyword evidence="1" id="KW-0732">Signal</keyword>
<dbReference type="EMBL" id="OU898279">
    <property type="protein sequence ID" value="CAG9833661.1"/>
    <property type="molecule type" value="Genomic_DNA"/>
</dbReference>
<dbReference type="SUPFAM" id="SSF47565">
    <property type="entry name" value="Insect pheromone/odorant-binding proteins"/>
    <property type="match status" value="1"/>
</dbReference>
<sequence length="136" mass="15555">MPFKQVVYLCVFLLSVEGLEDNDFISVDLGSNQNNLQWDVKLLSHCKRDSDEPISKFSPENYVYEKIQANDYDFLVCLFKNNGILNSEGQLVAEKIAKFFSINQENAEDIAKKCNLPRGAKLPEQALHFMRCSSLQ</sequence>
<proteinExistence type="predicted"/>
<dbReference type="GO" id="GO:0005549">
    <property type="term" value="F:odorant binding"/>
    <property type="evidence" value="ECO:0007669"/>
    <property type="project" value="InterPro"/>
</dbReference>
<reference evidence="2" key="1">
    <citation type="submission" date="2022-01" db="EMBL/GenBank/DDBJ databases">
        <authorList>
            <person name="King R."/>
        </authorList>
    </citation>
    <scope>NUCLEOTIDE SEQUENCE</scope>
</reference>